<dbReference type="PANTHER" id="PTHR34860:SF6">
    <property type="entry name" value="REPRESSOR-LIKE PROTEIN SSO7C3"/>
    <property type="match status" value="1"/>
</dbReference>
<dbReference type="Gene3D" id="2.10.260.10">
    <property type="match status" value="1"/>
</dbReference>
<dbReference type="GO" id="GO:0003677">
    <property type="term" value="F:DNA binding"/>
    <property type="evidence" value="ECO:0007669"/>
    <property type="project" value="UniProtKB-UniRule"/>
</dbReference>
<dbReference type="Pfam" id="PF04014">
    <property type="entry name" value="MazE_antitoxin"/>
    <property type="match status" value="1"/>
</dbReference>
<protein>
    <submittedName>
        <fullName evidence="3">AbrB/MazE/SpoVT family DNA-binding domain-containing protein</fullName>
    </submittedName>
</protein>
<dbReference type="AlphaFoldDB" id="A0A3D3TKM8"/>
<gene>
    <name evidence="3" type="ORF">DIT26_03775</name>
</gene>
<evidence type="ECO:0000256" key="1">
    <source>
        <dbReference type="PROSITE-ProRule" id="PRU01076"/>
    </source>
</evidence>
<dbReference type="PANTHER" id="PTHR34860">
    <property type="entry name" value="REPRESSOR-LIKE PROTEIN SSO7C3"/>
    <property type="match status" value="1"/>
</dbReference>
<dbReference type="InterPro" id="IPR052975">
    <property type="entry name" value="Repressor-like_regulatory"/>
</dbReference>
<dbReference type="PROSITE" id="PS51740">
    <property type="entry name" value="SPOVT_ABRB"/>
    <property type="match status" value="1"/>
</dbReference>
<dbReference type="InterPro" id="IPR007159">
    <property type="entry name" value="SpoVT-AbrB_dom"/>
</dbReference>
<dbReference type="Proteomes" id="UP000264215">
    <property type="component" value="Unassembled WGS sequence"/>
</dbReference>
<dbReference type="EMBL" id="DQBS01000094">
    <property type="protein sequence ID" value="HCO69694.1"/>
    <property type="molecule type" value="Genomic_DNA"/>
</dbReference>
<comment type="caution">
    <text evidence="3">The sequence shown here is derived from an EMBL/GenBank/DDBJ whole genome shotgun (WGS) entry which is preliminary data.</text>
</comment>
<dbReference type="SUPFAM" id="SSF89447">
    <property type="entry name" value="AbrB/MazE/MraZ-like"/>
    <property type="match status" value="1"/>
</dbReference>
<evidence type="ECO:0000313" key="4">
    <source>
        <dbReference type="Proteomes" id="UP000264215"/>
    </source>
</evidence>
<keyword evidence="1 3" id="KW-0238">DNA-binding</keyword>
<sequence length="90" mass="10301">MELVKAGRSRQVTIPKQIFDSLGLKEGDYVQVEVEGGRIVLTPVAVINKERAKSEFFQLVQKLRTNAEALTEEEIEEEIRTALKESRREK</sequence>
<accession>A0A3D3TKM8</accession>
<evidence type="ECO:0000313" key="3">
    <source>
        <dbReference type="EMBL" id="HCO69694.1"/>
    </source>
</evidence>
<dbReference type="NCBIfam" id="TIGR01439">
    <property type="entry name" value="lp_hng_hel_AbrB"/>
    <property type="match status" value="1"/>
</dbReference>
<evidence type="ECO:0000259" key="2">
    <source>
        <dbReference type="PROSITE" id="PS51740"/>
    </source>
</evidence>
<proteinExistence type="predicted"/>
<organism evidence="3 4">
    <name type="scientific">Mesotoga infera</name>
    <dbReference type="NCBI Taxonomy" id="1236046"/>
    <lineage>
        <taxon>Bacteria</taxon>
        <taxon>Thermotogati</taxon>
        <taxon>Thermotogota</taxon>
        <taxon>Thermotogae</taxon>
        <taxon>Kosmotogales</taxon>
        <taxon>Kosmotogaceae</taxon>
        <taxon>Mesotoga</taxon>
    </lineage>
</organism>
<name>A0A3D3TKM8_9BACT</name>
<dbReference type="SMART" id="SM00966">
    <property type="entry name" value="SpoVT_AbrB"/>
    <property type="match status" value="1"/>
</dbReference>
<feature type="domain" description="SpoVT-AbrB" evidence="2">
    <location>
        <begin position="1"/>
        <end position="46"/>
    </location>
</feature>
<reference evidence="3 4" key="1">
    <citation type="journal article" date="2018" name="Nat. Biotechnol.">
        <title>A standardized bacterial taxonomy based on genome phylogeny substantially revises the tree of life.</title>
        <authorList>
            <person name="Parks D.H."/>
            <person name="Chuvochina M."/>
            <person name="Waite D.W."/>
            <person name="Rinke C."/>
            <person name="Skarshewski A."/>
            <person name="Chaumeil P.A."/>
            <person name="Hugenholtz P."/>
        </authorList>
    </citation>
    <scope>NUCLEOTIDE SEQUENCE [LARGE SCALE GENOMIC DNA]</scope>
    <source>
        <strain evidence="3">UBA9905</strain>
    </source>
</reference>
<dbReference type="InterPro" id="IPR037914">
    <property type="entry name" value="SpoVT-AbrB_sf"/>
</dbReference>